<accession>T2JK22</accession>
<sequence length="70" mass="7925">MNEIEQTIGQSFANLTLSNFELLRQQTLENLLTIIPQLENKTLSQIPLIQDLLKAQGYQISSVLNQPLKS</sequence>
<dbReference type="EMBL" id="CAQN01000176">
    <property type="protein sequence ID" value="CCQ65399.1"/>
    <property type="molecule type" value="Genomic_DNA"/>
</dbReference>
<reference evidence="1 2" key="2">
    <citation type="submission" date="2013-09" db="EMBL/GenBank/DDBJ databases">
        <title>Whole genome comparison of six Crocosphaera watsonii strains with differing phenotypes.</title>
        <authorList>
            <person name="Bench S.R."/>
            <person name="Heller P."/>
            <person name="Frank I."/>
            <person name="Arciniega M."/>
            <person name="Shilova I.N."/>
            <person name="Zehr J.P."/>
        </authorList>
    </citation>
    <scope>NUCLEOTIDE SEQUENCE [LARGE SCALE GENOMIC DNA]</scope>
    <source>
        <strain evidence="1 2">WH 0402</strain>
    </source>
</reference>
<organism evidence="1 2">
    <name type="scientific">Crocosphaera watsonii WH 0402</name>
    <dbReference type="NCBI Taxonomy" id="1284629"/>
    <lineage>
        <taxon>Bacteria</taxon>
        <taxon>Bacillati</taxon>
        <taxon>Cyanobacteriota</taxon>
        <taxon>Cyanophyceae</taxon>
        <taxon>Oscillatoriophycideae</taxon>
        <taxon>Chroococcales</taxon>
        <taxon>Aphanothecaceae</taxon>
        <taxon>Crocosphaera</taxon>
    </lineage>
</organism>
<comment type="caution">
    <text evidence="1">The sequence shown here is derived from an EMBL/GenBank/DDBJ whole genome shotgun (WGS) entry which is preliminary data.</text>
</comment>
<gene>
    <name evidence="1" type="ORF">CWATWH0402_103</name>
</gene>
<protein>
    <submittedName>
        <fullName evidence="1">Uncharacterized protein</fullName>
    </submittedName>
</protein>
<name>T2JK22_CROWT</name>
<evidence type="ECO:0000313" key="2">
    <source>
        <dbReference type="Proteomes" id="UP000018130"/>
    </source>
</evidence>
<dbReference type="Proteomes" id="UP000018130">
    <property type="component" value="Unassembled WGS sequence"/>
</dbReference>
<evidence type="ECO:0000313" key="1">
    <source>
        <dbReference type="EMBL" id="CCQ65399.1"/>
    </source>
</evidence>
<dbReference type="AlphaFoldDB" id="T2JK22"/>
<reference evidence="1 2" key="1">
    <citation type="submission" date="2013-01" db="EMBL/GenBank/DDBJ databases">
        <authorList>
            <person name="Bench S."/>
        </authorList>
    </citation>
    <scope>NUCLEOTIDE SEQUENCE [LARGE SCALE GENOMIC DNA]</scope>
    <source>
        <strain evidence="1 2">WH 0402</strain>
    </source>
</reference>
<proteinExistence type="predicted"/>